<evidence type="ECO:0000313" key="2">
    <source>
        <dbReference type="EMBL" id="AND79827.1"/>
    </source>
</evidence>
<comment type="similarity">
    <text evidence="1">Belongs to the UPF0398 family.</text>
</comment>
<gene>
    <name evidence="2" type="ORF">A0O21_07275</name>
</gene>
<reference evidence="3" key="2">
    <citation type="submission" date="2016-03" db="EMBL/GenBank/DDBJ databases">
        <title>Streptococcus antelopensis sp. nov., isolated from the feces of the Tibetan antelope (Pantholops hodgsonii) in Hoh Xil National Nature Reserve, Qinghai, China.</title>
        <authorList>
            <person name="Bai X."/>
        </authorList>
    </citation>
    <scope>NUCLEOTIDE SEQUENCE [LARGE SCALE GENOMIC DNA]</scope>
    <source>
        <strain evidence="3">TA 26</strain>
    </source>
</reference>
<dbReference type="Gene3D" id="3.40.50.450">
    <property type="match status" value="1"/>
</dbReference>
<dbReference type="PANTHER" id="PTHR38440:SF1">
    <property type="entry name" value="UPF0398 PROTEIN SPR0331"/>
    <property type="match status" value="1"/>
</dbReference>
<protein>
    <recommendedName>
        <fullName evidence="1">UPF0398 protein A0O21_07275</fullName>
    </recommendedName>
</protein>
<evidence type="ECO:0000256" key="1">
    <source>
        <dbReference type="HAMAP-Rule" id="MF_01575"/>
    </source>
</evidence>
<dbReference type="InterPro" id="IPR010697">
    <property type="entry name" value="YspA"/>
</dbReference>
<dbReference type="EMBL" id="CP014699">
    <property type="protein sequence ID" value="AND79827.1"/>
    <property type="molecule type" value="Genomic_DNA"/>
</dbReference>
<dbReference type="HAMAP" id="MF_01575">
    <property type="entry name" value="UPF0398"/>
    <property type="match status" value="1"/>
</dbReference>
<sequence>MHTILITGYRSFDLGIFQDSDKRIEMIKKAIKKDLLSYLEEGAEWLIFTGSLGFEFWALEVAQELQQTYDFGIATIVLFRNHGENWNTANQEKWTKFKTVDFFKYCYDAYQGPWQFRQYNQFLLDNSDGAYIFYDSEQKTNLHYLVDEGQKRMDYPILFLTFDRLNDLLNDW</sequence>
<dbReference type="KEGG" id="spat:A0O21_07275"/>
<dbReference type="Pfam" id="PF06908">
    <property type="entry name" value="YpsA"/>
    <property type="match status" value="1"/>
</dbReference>
<organism evidence="2 3">
    <name type="scientific">Streptococcus pantholopis</name>
    <dbReference type="NCBI Taxonomy" id="1811193"/>
    <lineage>
        <taxon>Bacteria</taxon>
        <taxon>Bacillati</taxon>
        <taxon>Bacillota</taxon>
        <taxon>Bacilli</taxon>
        <taxon>Lactobacillales</taxon>
        <taxon>Streptococcaceae</taxon>
        <taxon>Streptococcus</taxon>
    </lineage>
</organism>
<dbReference type="AlphaFoldDB" id="A0A172Q8T1"/>
<dbReference type="NCBIfam" id="NF010181">
    <property type="entry name" value="PRK13660.1"/>
    <property type="match status" value="1"/>
</dbReference>
<dbReference type="SUPFAM" id="SSF102405">
    <property type="entry name" value="MCP/YpsA-like"/>
    <property type="match status" value="1"/>
</dbReference>
<accession>A0A172Q8T1</accession>
<dbReference type="OrthoDB" id="2301957at2"/>
<keyword evidence="3" id="KW-1185">Reference proteome</keyword>
<dbReference type="Proteomes" id="UP000077317">
    <property type="component" value="Chromosome"/>
</dbReference>
<dbReference type="PIRSF" id="PIRSF021290">
    <property type="entry name" value="DUF1273"/>
    <property type="match status" value="1"/>
</dbReference>
<reference evidence="2 3" key="1">
    <citation type="journal article" date="2016" name="Int. J. Syst. Evol. Microbiol.">
        <title>Streptococcuspantholopis sp. nov., isolated from faeces of the Tibetan antelope (Pantholops hodgsonii).</title>
        <authorList>
            <person name="Bai X."/>
            <person name="Xiong Y."/>
            <person name="Lu S."/>
            <person name="Jin D."/>
            <person name="Lai X."/>
            <person name="Yang J."/>
            <person name="Niu L."/>
            <person name="Hu S."/>
            <person name="Meng X."/>
            <person name="Pu J."/>
            <person name="Ye C."/>
            <person name="Xu J."/>
        </authorList>
    </citation>
    <scope>NUCLEOTIDE SEQUENCE [LARGE SCALE GENOMIC DNA]</scope>
    <source>
        <strain evidence="2 3">TA 26</strain>
    </source>
</reference>
<evidence type="ECO:0000313" key="3">
    <source>
        <dbReference type="Proteomes" id="UP000077317"/>
    </source>
</evidence>
<proteinExistence type="inferred from homology"/>
<name>A0A172Q8T1_9STRE</name>
<dbReference type="PANTHER" id="PTHR38440">
    <property type="entry name" value="UPF0398 PROTEIN YPSA"/>
    <property type="match status" value="1"/>
</dbReference>
<dbReference type="RefSeq" id="WP_067063618.1">
    <property type="nucleotide sequence ID" value="NZ_CP014699.1"/>
</dbReference>
<dbReference type="STRING" id="1811193.A0O21_07275"/>